<accession>A0A151J7C7</accession>
<dbReference type="AlphaFoldDB" id="A0A151J7C7"/>
<dbReference type="Proteomes" id="UP000078492">
    <property type="component" value="Unassembled WGS sequence"/>
</dbReference>
<dbReference type="Gene3D" id="3.90.70.10">
    <property type="entry name" value="Cysteine proteinases"/>
    <property type="match status" value="1"/>
</dbReference>
<protein>
    <recommendedName>
        <fullName evidence="1">DUF5641 domain-containing protein</fullName>
    </recommendedName>
</protein>
<feature type="domain" description="DUF5641" evidence="1">
    <location>
        <begin position="220"/>
        <end position="263"/>
    </location>
</feature>
<evidence type="ECO:0000259" key="1">
    <source>
        <dbReference type="Pfam" id="PF18701"/>
    </source>
</evidence>
<sequence>MSTYSEIDYEFDLKHVTSCLNAKCNYSVTTLEKSCLLILPIKSTLKRKKETINGNCNECKGTVLKKKTVIESTLSVLVIQLNLYTFVNGASKKINDNRINAVPSDFSNAIRIPPFLTTFVNPTISAMVGYSGFHVPSKDNPADCSTSRGLSADELSTHSLWWIGPKWLTESSTSWSSHDVSFSPDHGTARQISDEARETIILHVESEDECNGIYKLSISVPPNKWELPRIQQIHPGSDGLVRVVTIRTALSLLKQPITQLCKLPINCKSSVSETTD</sequence>
<evidence type="ECO:0000313" key="2">
    <source>
        <dbReference type="EMBL" id="KYN19393.1"/>
    </source>
</evidence>
<dbReference type="EMBL" id="KQ979731">
    <property type="protein sequence ID" value="KYN19393.1"/>
    <property type="molecule type" value="Genomic_DNA"/>
</dbReference>
<dbReference type="STRING" id="471704.A0A151J7C7"/>
<proteinExistence type="predicted"/>
<keyword evidence="3" id="KW-1185">Reference proteome</keyword>
<name>A0A151J7C7_9HYME</name>
<evidence type="ECO:0000313" key="3">
    <source>
        <dbReference type="Proteomes" id="UP000078492"/>
    </source>
</evidence>
<gene>
    <name evidence="2" type="ORF">ALC57_08275</name>
</gene>
<organism evidence="2 3">
    <name type="scientific">Trachymyrmex cornetzi</name>
    <dbReference type="NCBI Taxonomy" id="471704"/>
    <lineage>
        <taxon>Eukaryota</taxon>
        <taxon>Metazoa</taxon>
        <taxon>Ecdysozoa</taxon>
        <taxon>Arthropoda</taxon>
        <taxon>Hexapoda</taxon>
        <taxon>Insecta</taxon>
        <taxon>Pterygota</taxon>
        <taxon>Neoptera</taxon>
        <taxon>Endopterygota</taxon>
        <taxon>Hymenoptera</taxon>
        <taxon>Apocrita</taxon>
        <taxon>Aculeata</taxon>
        <taxon>Formicoidea</taxon>
        <taxon>Formicidae</taxon>
        <taxon>Myrmicinae</taxon>
        <taxon>Trachymyrmex</taxon>
    </lineage>
</organism>
<reference evidence="2 3" key="1">
    <citation type="submission" date="2015-09" db="EMBL/GenBank/DDBJ databases">
        <title>Trachymyrmex cornetzi WGS genome.</title>
        <authorList>
            <person name="Nygaard S."/>
            <person name="Hu H."/>
            <person name="Boomsma J."/>
            <person name="Zhang G."/>
        </authorList>
    </citation>
    <scope>NUCLEOTIDE SEQUENCE [LARGE SCALE GENOMIC DNA]</scope>
    <source>
        <strain evidence="2">Tcor2-1</strain>
        <tissue evidence="2">Whole body</tissue>
    </source>
</reference>
<dbReference type="SUPFAM" id="SSF54001">
    <property type="entry name" value="Cysteine proteinases"/>
    <property type="match status" value="1"/>
</dbReference>
<dbReference type="InterPro" id="IPR038765">
    <property type="entry name" value="Papain-like_cys_pep_sf"/>
</dbReference>
<dbReference type="Pfam" id="PF18701">
    <property type="entry name" value="DUF5641"/>
    <property type="match status" value="1"/>
</dbReference>
<dbReference type="InterPro" id="IPR040676">
    <property type="entry name" value="DUF5641"/>
</dbReference>